<accession>A0A2U3K927</accession>
<dbReference type="Proteomes" id="UP000238916">
    <property type="component" value="Unassembled WGS sequence"/>
</dbReference>
<organism evidence="1 2">
    <name type="scientific">Candidatus Desulfosporosinus infrequens</name>
    <dbReference type="NCBI Taxonomy" id="2043169"/>
    <lineage>
        <taxon>Bacteria</taxon>
        <taxon>Bacillati</taxon>
        <taxon>Bacillota</taxon>
        <taxon>Clostridia</taxon>
        <taxon>Eubacteriales</taxon>
        <taxon>Desulfitobacteriaceae</taxon>
        <taxon>Desulfosporosinus</taxon>
    </lineage>
</organism>
<evidence type="ECO:0000313" key="1">
    <source>
        <dbReference type="EMBL" id="SPF36143.1"/>
    </source>
</evidence>
<proteinExistence type="predicted"/>
<dbReference type="InterPro" id="IPR016024">
    <property type="entry name" value="ARM-type_fold"/>
</dbReference>
<sequence>MSKKLAIIGSLVISGVLVSSFVFQNSYAFALDAKTGVSLPNQQDIVGRAHLNRLETILTQSKTPQKDVDNYLKGLNKDELLLAIAEVSDEIKDPENISDLQIFASATEEKLLGNLTNANFESIFTNPNYSNPFKEYAMDIKSTENYHNGSKNNTEYNQLLRNIFQDKTQPDNLRLVSLLQTDDYNAADVPTIEALISSQDSPALLKANAVRILKSIDKEKGMKHVLDILKNANLHSEPEVIVSLDTLGNYTKQVENITDSEDEIDLVNDVLNQTNNPHVVKAAVFSLAQFKNAKSIATVLQNRSKINDDYAIRFYIDRNFLVVADMLNSSDSSVLNTALTSVEIAPFKSFLPKITELEASTIDQALKARLDKIINLIDSSNIDRNIKWDAEYK</sequence>
<name>A0A2U3K927_9FIRM</name>
<dbReference type="OrthoDB" id="9843991at2"/>
<evidence type="ECO:0008006" key="3">
    <source>
        <dbReference type="Google" id="ProtNLM"/>
    </source>
</evidence>
<dbReference type="EMBL" id="OMOF01000067">
    <property type="protein sequence ID" value="SPF36143.1"/>
    <property type="molecule type" value="Genomic_DNA"/>
</dbReference>
<protein>
    <recommendedName>
        <fullName evidence="3">HEAT repeat domain-containing protein</fullName>
    </recommendedName>
</protein>
<reference evidence="2" key="1">
    <citation type="submission" date="2018-02" db="EMBL/GenBank/DDBJ databases">
        <authorList>
            <person name="Hausmann B."/>
        </authorList>
    </citation>
    <scope>NUCLEOTIDE SEQUENCE [LARGE SCALE GENOMIC DNA]</scope>
    <source>
        <strain evidence="2">Peat soil MAG SbF1</strain>
    </source>
</reference>
<evidence type="ECO:0000313" key="2">
    <source>
        <dbReference type="Proteomes" id="UP000238916"/>
    </source>
</evidence>
<dbReference type="AlphaFoldDB" id="A0A2U3K927"/>
<gene>
    <name evidence="1" type="ORF">SBF1_1590004</name>
</gene>
<dbReference type="SUPFAM" id="SSF48371">
    <property type="entry name" value="ARM repeat"/>
    <property type="match status" value="1"/>
</dbReference>